<dbReference type="SMART" id="SM00364">
    <property type="entry name" value="LRR_BAC"/>
    <property type="match status" value="5"/>
</dbReference>
<accession>A0ABQ1QXF1</accession>
<feature type="region of interest" description="Disordered" evidence="3">
    <location>
        <begin position="1"/>
        <end position="25"/>
    </location>
</feature>
<dbReference type="PANTHER" id="PTHR46652">
    <property type="entry name" value="LEUCINE-RICH REPEAT AND IQ DOMAIN-CONTAINING PROTEIN 1-RELATED"/>
    <property type="match status" value="1"/>
</dbReference>
<dbReference type="InterPro" id="IPR032675">
    <property type="entry name" value="LRR_dom_sf"/>
</dbReference>
<keyword evidence="2" id="KW-0677">Repeat</keyword>
<dbReference type="Gene3D" id="3.80.10.10">
    <property type="entry name" value="Ribonuclease Inhibitor"/>
    <property type="match status" value="4"/>
</dbReference>
<evidence type="ECO:0000256" key="3">
    <source>
        <dbReference type="SAM" id="MobiDB-lite"/>
    </source>
</evidence>
<dbReference type="PANTHER" id="PTHR46652:SF3">
    <property type="entry name" value="LEUCINE-RICH REPEAT-CONTAINING PROTEIN 9"/>
    <property type="match status" value="1"/>
</dbReference>
<dbReference type="Pfam" id="PF12799">
    <property type="entry name" value="LRR_4"/>
    <property type="match status" value="1"/>
</dbReference>
<dbReference type="SUPFAM" id="SSF52058">
    <property type="entry name" value="L domain-like"/>
    <property type="match status" value="3"/>
</dbReference>
<dbReference type="SMART" id="SM00365">
    <property type="entry name" value="LRR_SD22"/>
    <property type="match status" value="5"/>
</dbReference>
<dbReference type="InterPro" id="IPR050836">
    <property type="entry name" value="SDS22/Internalin_LRR"/>
</dbReference>
<reference evidence="5" key="1">
    <citation type="journal article" date="2019" name="Int. J. Syst. Evol. Microbiol.">
        <title>The Global Catalogue of Microorganisms (GCM) 10K type strain sequencing project: providing services to taxonomists for standard genome sequencing and annotation.</title>
        <authorList>
            <consortium name="The Broad Institute Genomics Platform"/>
            <consortium name="The Broad Institute Genome Sequencing Center for Infectious Disease"/>
            <person name="Wu L."/>
            <person name="Ma J."/>
        </authorList>
    </citation>
    <scope>NUCLEOTIDE SEQUENCE [LARGE SCALE GENOMIC DNA]</scope>
    <source>
        <strain evidence="5">CGMCC 1.12923</strain>
    </source>
</reference>
<evidence type="ECO:0000256" key="2">
    <source>
        <dbReference type="ARBA" id="ARBA00022737"/>
    </source>
</evidence>
<dbReference type="InterPro" id="IPR025875">
    <property type="entry name" value="Leu-rich_rpt_4"/>
</dbReference>
<dbReference type="InterPro" id="IPR001611">
    <property type="entry name" value="Leu-rich_rpt"/>
</dbReference>
<evidence type="ECO:0000313" key="5">
    <source>
        <dbReference type="Proteomes" id="UP000614272"/>
    </source>
</evidence>
<dbReference type="Proteomes" id="UP000614272">
    <property type="component" value="Unassembled WGS sequence"/>
</dbReference>
<dbReference type="EMBL" id="BMGJ01000001">
    <property type="protein sequence ID" value="GGD48647.1"/>
    <property type="molecule type" value="Genomic_DNA"/>
</dbReference>
<dbReference type="Pfam" id="PF22352">
    <property type="entry name" value="K319L-like_PKD"/>
    <property type="match status" value="1"/>
</dbReference>
<gene>
    <name evidence="4" type="ORF">GCM10011357_00680</name>
</gene>
<proteinExistence type="predicted"/>
<keyword evidence="5" id="KW-1185">Reference proteome</keyword>
<evidence type="ECO:0000256" key="1">
    <source>
        <dbReference type="ARBA" id="ARBA00022614"/>
    </source>
</evidence>
<dbReference type="PROSITE" id="PS51450">
    <property type="entry name" value="LRR"/>
    <property type="match status" value="2"/>
</dbReference>
<dbReference type="RefSeq" id="WP_180237089.1">
    <property type="nucleotide sequence ID" value="NZ_BMGJ01000001.1"/>
</dbReference>
<organism evidence="4 5">
    <name type="scientific">Lacimicrobium alkaliphilum</name>
    <dbReference type="NCBI Taxonomy" id="1526571"/>
    <lineage>
        <taxon>Bacteria</taxon>
        <taxon>Pseudomonadati</taxon>
        <taxon>Pseudomonadota</taxon>
        <taxon>Gammaproteobacteria</taxon>
        <taxon>Alteromonadales</taxon>
        <taxon>Alteromonadaceae</taxon>
        <taxon>Lacimicrobium</taxon>
    </lineage>
</organism>
<name>A0ABQ1QXF1_9ALTE</name>
<comment type="caution">
    <text evidence="4">The sequence shown here is derived from an EMBL/GenBank/DDBJ whole genome shotgun (WGS) entry which is preliminary data.</text>
</comment>
<feature type="compositionally biased region" description="Polar residues" evidence="3">
    <location>
        <begin position="10"/>
        <end position="25"/>
    </location>
</feature>
<sequence length="872" mass="93815">MLCACGGGSSDSQPTPQPQAPNQLPTISGLESVTAFERDSIEISAQASDADGQIDSYQWSQTSGTEVELLGGTTSILSFSAPALTEEEQLEFSLTVTDNDGDTATASVTVDLSVYPEIDKSLIADPGLSNCLSAQSADSGTRSLTCDGYSIADLDGIAEMTQLESLVIKGSALQNTDGIAYLDTLKHLDITKNNTGITMNLAGLQGLQTLKIETQGTLYGLSEQLAPLTALKTLELDSNRNWPGVSLASLTSATDMEALDIRNIEVTDVGGLKELESLTHLTLSNTRLNTLSFLVDLNNLKSLDISYNYQVRDLSALLNQGQLESLNIEGLSQIDTSPLDQLTALKELSLGGSGGELDIEFVEQLTELEALSVKNTNLLSGYQTIVNLTKLKSLTLSQVDISTLGFLAELTALESLDLSGNRRISDISAIGQLTNLEELSLAQLDNLSELQPLSGLSSLKSLDLSNTGNYGISLNTEALTELEQLTYLNISNSHINDLSFLSSIISLQTLEAEYLNTNGSLPDLSALEGLEAVYWGYLNEQDAINLGTASSVALLSIKELQTSDFGFLKEMDNLQILVVESGSYATTSGDGLELLTNLEALYVGRNQIETMPDLAELTKLSSVTMQSRRLTSLNFLKNTSSLRYLDVRQANELTCQTLAETEELFSNIDFKVPADCVEVPVTNLVFADENLSSCIRQRGSDAMDITSIRCHSKVASMEGIAQLPNLTSITLYYIDNGAALSELAELSNLTDLSLENTSLSTLASLPTLDALTTLEVDSSQLVSLNSLATMPNVTRLEIDYNSALVNWNGIDKLPKLKYIDAYGNSSLEDISATLVHPSLERVYLSGSHNLTCDDKQAMEDAGIQVSGWYSCD</sequence>
<evidence type="ECO:0000313" key="4">
    <source>
        <dbReference type="EMBL" id="GGD48647.1"/>
    </source>
</evidence>
<keyword evidence="1" id="KW-0433">Leucine-rich repeat</keyword>
<protein>
    <submittedName>
        <fullName evidence="4">Uncharacterized protein</fullName>
    </submittedName>
</protein>
<dbReference type="Gene3D" id="2.60.40.3010">
    <property type="match status" value="1"/>
</dbReference>